<sequence>TKPLQSSCFDAEVCALDGAPCNVNLNHVFLLTDLRQDVYEVPPVKSELRQEVGEEVLLLLPETLLLLPHIVPINKGDLNKTLIVVVIRHRDFISPLFADLAI</sequence>
<reference evidence="1" key="2">
    <citation type="submission" date="2018-03" db="EMBL/GenBank/DDBJ databases">
        <title>The Triticum urartu genome reveals the dynamic nature of wheat genome evolution.</title>
        <authorList>
            <person name="Ling H."/>
            <person name="Ma B."/>
            <person name="Shi X."/>
            <person name="Liu H."/>
            <person name="Dong L."/>
            <person name="Sun H."/>
            <person name="Cao Y."/>
            <person name="Gao Q."/>
            <person name="Zheng S."/>
            <person name="Li Y."/>
            <person name="Yu Y."/>
            <person name="Du H."/>
            <person name="Qi M."/>
            <person name="Li Y."/>
            <person name="Yu H."/>
            <person name="Cui Y."/>
            <person name="Wang N."/>
            <person name="Chen C."/>
            <person name="Wu H."/>
            <person name="Zhao Y."/>
            <person name="Zhang J."/>
            <person name="Li Y."/>
            <person name="Zhou W."/>
            <person name="Zhang B."/>
            <person name="Hu W."/>
            <person name="Eijk M."/>
            <person name="Tang J."/>
            <person name="Witsenboer H."/>
            <person name="Zhao S."/>
            <person name="Li Z."/>
            <person name="Zhang A."/>
            <person name="Wang D."/>
            <person name="Liang C."/>
        </authorList>
    </citation>
    <scope>NUCLEOTIDE SEQUENCE [LARGE SCALE GENOMIC DNA]</scope>
    <source>
        <strain evidence="1">cv. G1812</strain>
    </source>
</reference>
<organism evidence="1 2">
    <name type="scientific">Triticum urartu</name>
    <name type="common">Red wild einkorn</name>
    <name type="synonym">Crithodium urartu</name>
    <dbReference type="NCBI Taxonomy" id="4572"/>
    <lineage>
        <taxon>Eukaryota</taxon>
        <taxon>Viridiplantae</taxon>
        <taxon>Streptophyta</taxon>
        <taxon>Embryophyta</taxon>
        <taxon>Tracheophyta</taxon>
        <taxon>Spermatophyta</taxon>
        <taxon>Magnoliopsida</taxon>
        <taxon>Liliopsida</taxon>
        <taxon>Poales</taxon>
        <taxon>Poaceae</taxon>
        <taxon>BOP clade</taxon>
        <taxon>Pooideae</taxon>
        <taxon>Triticodae</taxon>
        <taxon>Triticeae</taxon>
        <taxon>Triticinae</taxon>
        <taxon>Triticum</taxon>
    </lineage>
</organism>
<protein>
    <submittedName>
        <fullName evidence="1">Uncharacterized protein</fullName>
    </submittedName>
</protein>
<reference evidence="2" key="1">
    <citation type="journal article" date="2013" name="Nature">
        <title>Draft genome of the wheat A-genome progenitor Triticum urartu.</title>
        <authorList>
            <person name="Ling H.Q."/>
            <person name="Zhao S."/>
            <person name="Liu D."/>
            <person name="Wang J."/>
            <person name="Sun H."/>
            <person name="Zhang C."/>
            <person name="Fan H."/>
            <person name="Li D."/>
            <person name="Dong L."/>
            <person name="Tao Y."/>
            <person name="Gao C."/>
            <person name="Wu H."/>
            <person name="Li Y."/>
            <person name="Cui Y."/>
            <person name="Guo X."/>
            <person name="Zheng S."/>
            <person name="Wang B."/>
            <person name="Yu K."/>
            <person name="Liang Q."/>
            <person name="Yang W."/>
            <person name="Lou X."/>
            <person name="Chen J."/>
            <person name="Feng M."/>
            <person name="Jian J."/>
            <person name="Zhang X."/>
            <person name="Luo G."/>
            <person name="Jiang Y."/>
            <person name="Liu J."/>
            <person name="Wang Z."/>
            <person name="Sha Y."/>
            <person name="Zhang B."/>
            <person name="Wu H."/>
            <person name="Tang D."/>
            <person name="Shen Q."/>
            <person name="Xue P."/>
            <person name="Zou S."/>
            <person name="Wang X."/>
            <person name="Liu X."/>
            <person name="Wang F."/>
            <person name="Yang Y."/>
            <person name="An X."/>
            <person name="Dong Z."/>
            <person name="Zhang K."/>
            <person name="Zhang X."/>
            <person name="Luo M.C."/>
            <person name="Dvorak J."/>
            <person name="Tong Y."/>
            <person name="Wang J."/>
            <person name="Yang H."/>
            <person name="Li Z."/>
            <person name="Wang D."/>
            <person name="Zhang A."/>
            <person name="Wang J."/>
        </authorList>
    </citation>
    <scope>NUCLEOTIDE SEQUENCE</scope>
    <source>
        <strain evidence="2">cv. G1812</strain>
    </source>
</reference>
<accession>A0A8R7K1Q2</accession>
<keyword evidence="2" id="KW-1185">Reference proteome</keyword>
<name>A0A8R7K1Q2_TRIUA</name>
<dbReference type="Proteomes" id="UP000015106">
    <property type="component" value="Chromosome 1"/>
</dbReference>
<proteinExistence type="predicted"/>
<evidence type="ECO:0000313" key="1">
    <source>
        <dbReference type="EnsemblPlants" id="TuG1812G0100003019.01.T01.cds304317"/>
    </source>
</evidence>
<dbReference type="Gramene" id="TuG1812G0100003019.01.T01">
    <property type="protein sequence ID" value="TuG1812G0100003019.01.T01.cds304317"/>
    <property type="gene ID" value="TuG1812G0100003019.01"/>
</dbReference>
<dbReference type="AlphaFoldDB" id="A0A8R7K1Q2"/>
<reference evidence="1" key="3">
    <citation type="submission" date="2022-06" db="UniProtKB">
        <authorList>
            <consortium name="EnsemblPlants"/>
        </authorList>
    </citation>
    <scope>IDENTIFICATION</scope>
</reference>
<evidence type="ECO:0000313" key="2">
    <source>
        <dbReference type="Proteomes" id="UP000015106"/>
    </source>
</evidence>
<dbReference type="EnsemblPlants" id="TuG1812G0100003019.01.T01">
    <property type="protein sequence ID" value="TuG1812G0100003019.01.T01.cds304317"/>
    <property type="gene ID" value="TuG1812G0100003019.01"/>
</dbReference>